<comment type="caution">
    <text evidence="3">The sequence shown here is derived from an EMBL/GenBank/DDBJ whole genome shotgun (WGS) entry which is preliminary data.</text>
</comment>
<dbReference type="Gene3D" id="1.10.10.10">
    <property type="entry name" value="Winged helix-like DNA-binding domain superfamily/Winged helix DNA-binding domain"/>
    <property type="match status" value="1"/>
</dbReference>
<dbReference type="EMBL" id="DTBD01000060">
    <property type="protein sequence ID" value="HGQ64926.1"/>
    <property type="molecule type" value="Genomic_DNA"/>
</dbReference>
<evidence type="ECO:0000313" key="3">
    <source>
        <dbReference type="EMBL" id="HGQ64926.1"/>
    </source>
</evidence>
<evidence type="ECO:0000259" key="1">
    <source>
        <dbReference type="Pfam" id="PF03551"/>
    </source>
</evidence>
<dbReference type="SUPFAM" id="SSF46785">
    <property type="entry name" value="Winged helix' DNA-binding domain"/>
    <property type="match status" value="1"/>
</dbReference>
<protein>
    <submittedName>
        <fullName evidence="3">PadR family transcriptional regulator</fullName>
    </submittedName>
</protein>
<evidence type="ECO:0000313" key="2">
    <source>
        <dbReference type="EMBL" id="HGQ36207.1"/>
    </source>
</evidence>
<dbReference type="InterPro" id="IPR036390">
    <property type="entry name" value="WH_DNA-bd_sf"/>
</dbReference>
<reference evidence="3" key="1">
    <citation type="journal article" date="2020" name="mSystems">
        <title>Genome- and Community-Level Interaction Insights into Carbon Utilization and Element Cycling Functions of Hydrothermarchaeota in Hydrothermal Sediment.</title>
        <authorList>
            <person name="Zhou Z."/>
            <person name="Liu Y."/>
            <person name="Xu W."/>
            <person name="Pan J."/>
            <person name="Luo Z.H."/>
            <person name="Li M."/>
        </authorList>
    </citation>
    <scope>NUCLEOTIDE SEQUENCE [LARGE SCALE GENOMIC DNA]</scope>
    <source>
        <strain evidence="3">SpSt-637</strain>
        <strain evidence="2">SpSt-667</strain>
    </source>
</reference>
<dbReference type="PANTHER" id="PTHR43252">
    <property type="entry name" value="TRANSCRIPTIONAL REGULATOR YQJI"/>
    <property type="match status" value="1"/>
</dbReference>
<feature type="domain" description="Transcription regulator PadR N-terminal" evidence="1">
    <location>
        <begin position="13"/>
        <end position="83"/>
    </location>
</feature>
<dbReference type="Pfam" id="PF03551">
    <property type="entry name" value="PadR"/>
    <property type="match status" value="1"/>
</dbReference>
<name>A0A7C4NMZ0_9CREN</name>
<proteinExistence type="predicted"/>
<organism evidence="3">
    <name type="scientific">Ignisphaera aggregans</name>
    <dbReference type="NCBI Taxonomy" id="334771"/>
    <lineage>
        <taxon>Archaea</taxon>
        <taxon>Thermoproteota</taxon>
        <taxon>Thermoprotei</taxon>
        <taxon>Desulfurococcales</taxon>
        <taxon>Desulfurococcaceae</taxon>
        <taxon>Ignisphaera</taxon>
    </lineage>
</organism>
<dbReference type="EMBL" id="DTCK01000038">
    <property type="protein sequence ID" value="HGQ36207.1"/>
    <property type="molecule type" value="Genomic_DNA"/>
</dbReference>
<dbReference type="InterPro" id="IPR036388">
    <property type="entry name" value="WH-like_DNA-bd_sf"/>
</dbReference>
<gene>
    <name evidence="3" type="ORF">ENU08_06760</name>
    <name evidence="2" type="ORF">ENU41_05975</name>
</gene>
<dbReference type="AlphaFoldDB" id="A0A7C4NMZ0"/>
<dbReference type="PANTHER" id="PTHR43252:SF2">
    <property type="entry name" value="TRANSCRIPTION REGULATOR, PADR-LIKE FAMILY"/>
    <property type="match status" value="1"/>
</dbReference>
<sequence>MRPIDKGVAKAFVLKILMDGPVHGYEIMRRIKEVTGFAPSPGHIYTLLRKLEKEGLVDVSVSHIGGRKLKIYRLSDKGRKFLEDNKALLTAASMYVNRFRKAKEVELHKLFKAIRNIFEFLDKMPSDKMKDVRDAIESFTRRINEIIGE</sequence>
<dbReference type="InterPro" id="IPR005149">
    <property type="entry name" value="Tscrpt_reg_PadR_N"/>
</dbReference>
<accession>A0A7C4NMZ0</accession>